<protein>
    <submittedName>
        <fullName evidence="2">Uncharacterized protein</fullName>
    </submittedName>
</protein>
<name>V6LR33_9EUKA</name>
<feature type="coiled-coil region" evidence="1">
    <location>
        <begin position="622"/>
        <end position="689"/>
    </location>
</feature>
<proteinExistence type="predicted"/>
<accession>V6LR33</accession>
<evidence type="ECO:0000256" key="1">
    <source>
        <dbReference type="SAM" id="Coils"/>
    </source>
</evidence>
<feature type="coiled-coil region" evidence="1">
    <location>
        <begin position="1176"/>
        <end position="1242"/>
    </location>
</feature>
<feature type="coiled-coil region" evidence="1">
    <location>
        <begin position="316"/>
        <end position="361"/>
    </location>
</feature>
<reference evidence="2" key="1">
    <citation type="journal article" date="2014" name="PLoS Genet.">
        <title>The Genome of Spironucleus salmonicida Highlights a Fish Pathogen Adapted to Fluctuating Environments.</title>
        <authorList>
            <person name="Xu F."/>
            <person name="Jerlstrom-Hultqvist J."/>
            <person name="Einarsson E."/>
            <person name="Astvaldsson A."/>
            <person name="Svard S.G."/>
            <person name="Andersson J.O."/>
        </authorList>
    </citation>
    <scope>NUCLEOTIDE SEQUENCE</scope>
</reference>
<gene>
    <name evidence="2" type="ORF">SS50377_12866</name>
</gene>
<feature type="coiled-coil region" evidence="1">
    <location>
        <begin position="401"/>
        <end position="449"/>
    </location>
</feature>
<feature type="coiled-coil region" evidence="1">
    <location>
        <begin position="747"/>
        <end position="774"/>
    </location>
</feature>
<feature type="coiled-coil region" evidence="1">
    <location>
        <begin position="1025"/>
        <end position="1134"/>
    </location>
</feature>
<feature type="coiled-coil region" evidence="1">
    <location>
        <begin position="960"/>
        <end position="987"/>
    </location>
</feature>
<feature type="coiled-coil region" evidence="1">
    <location>
        <begin position="558"/>
        <end position="585"/>
    </location>
</feature>
<sequence>MSADKRQNFYELKLRQQDISIENYKSLLISRDAHINYINKAVFNKIQKTLKSFLDVSLSDEQEIQNIITIVQYAIESLNDDSVIQKFVELSESNKSILTSYKILKEHYHVLYEFSLQQYVQLQNFQYENSHLQHEQLSLQDCQKQLQNEVKSQLEELSQMSKELKAEKYNNKLHMKQSRSQLKAAEIEKQSEVQSVVSRLNSEIQALKSELDAKAVDADQQIKKQSVFQEQFAQRTKQMELEYQEQLEIERQIQSKLKIVCQQELQESQAAMDTKVKQHEDEIQSLSADWEAEKQSLQKFQQQEIAQMQKMQENSILNSENELKFADDKLQFQQKAHKEKLENLLCKIAQLQEQSDLEKQNYLQSTIELDSRIKSVQGLLDHQGAETARVSELLEIVKLEQQNLLESKAAVLHKLQAAEQESQFQHENLQNLALKYDNAIKEKEGLMIENCQLVDEIKQIEKSCHKLVQAGQQKVLQIQEETQQFLTQMQLNFDAMRQEHAKINEQRLLQHSEQADQLTGHIKTQKIEFEAGIAALKAEHATNMQAAKEDQECKNSVVHDLQNSITLLENQLKTCQQDLIKREQEYETSITQSTNFKNQTIQLKDYIQDLIKQNEDQGTQYIQKYQNARNDFEKHIAQLDENYHLDRDNLIDSHESVVHNMQQQHTNLLNELQKEITTAKTAIAEREISFQEQEKTLRNLMATQQQESDEALSQSRSKLLQAQTLLDEHTRQICEIQIQAEVQSKLLQQKETQLQQEQGNIETIKKAYNQQAEEQSVQNQIDKNKFNDMKSQLETKLDMEIQSRLALIESQHSIENELNTQIVQIREMRQLDNQEFEQQKQELLLQIKKANDQNQAQRIELSEQQQAAHQAHKEAEDKLMGELTLAKTSLLNIQEQLYQQLQVSQENFQAELEKLKNLNTITISELTDAHQTNILALKQDHEFVLQNTVGLHESVVHNMQQQHTNLLNELQKEITTAKTAIAEREISFQEQEKTLRNLMATQQQESEKIIASVQESKDSAIEDILSSKNSELDLLNQNLQNQENANSILKDQVQQLQTQNDTFQEEIYSLENQLAHQQNQHILLINQLQQEISDAKLSMEAQDASKSKEIQDIKSAQEAQIVVLNDNVDKLKADLAAKITLISENDTLKRELHSTKLELNESMQSSQMLTSQHREMSVKDMEIAQLNQQINNLSSQNMILQSQINAKKDELNSKLLTAMTQNSIYAEQMKNYEMQLKKIKAQGQNQSQIDITKIQEIIANTDVIFEDVNVLTVIRYVFFSKKIIKQNKIANLANQLKDDFTTFLMSDNTQIRIESGMRFFAYIYRFFCSDFPENEAMRFAMDYDICLTYTGQEFGIQARQKLLETVNKLQRKLKDFEGK</sequence>
<organism evidence="2">
    <name type="scientific">Spironucleus salmonicida</name>
    <dbReference type="NCBI Taxonomy" id="348837"/>
    <lineage>
        <taxon>Eukaryota</taxon>
        <taxon>Metamonada</taxon>
        <taxon>Diplomonadida</taxon>
        <taxon>Hexamitidae</taxon>
        <taxon>Hexamitinae</taxon>
        <taxon>Spironucleus</taxon>
    </lineage>
</organism>
<dbReference type="VEuPathDB" id="GiardiaDB:SS50377_28844"/>
<feature type="coiled-coil region" evidence="1">
    <location>
        <begin position="262"/>
        <end position="289"/>
    </location>
</feature>
<evidence type="ECO:0000313" key="2">
    <source>
        <dbReference type="EMBL" id="EST47060.1"/>
    </source>
</evidence>
<dbReference type="VEuPathDB" id="GiardiaDB:SS50377_24030"/>
<keyword evidence="1" id="KW-0175">Coiled coil</keyword>
<feature type="coiled-coil region" evidence="1">
    <location>
        <begin position="833"/>
        <end position="867"/>
    </location>
</feature>
<dbReference type="EMBL" id="KI546049">
    <property type="protein sequence ID" value="EST47060.1"/>
    <property type="molecule type" value="Genomic_DNA"/>
</dbReference>